<proteinExistence type="predicted"/>
<dbReference type="InterPro" id="IPR004839">
    <property type="entry name" value="Aminotransferase_I/II_large"/>
</dbReference>
<feature type="domain" description="Aminotransferase class I/classII large" evidence="10">
    <location>
        <begin position="65"/>
        <end position="308"/>
    </location>
</feature>
<evidence type="ECO:0000256" key="8">
    <source>
        <dbReference type="ARBA" id="ARBA00029996"/>
    </source>
</evidence>
<evidence type="ECO:0000256" key="7">
    <source>
        <dbReference type="ARBA" id="ARBA00023239"/>
    </source>
</evidence>
<dbReference type="AlphaFoldDB" id="A0AAW7XDZ4"/>
<evidence type="ECO:0000256" key="6">
    <source>
        <dbReference type="ARBA" id="ARBA00022898"/>
    </source>
</evidence>
<comment type="pathway">
    <text evidence="3">Cofactor biosynthesis; adenosylcobalamin biosynthesis.</text>
</comment>
<dbReference type="PANTHER" id="PTHR42885">
    <property type="entry name" value="HISTIDINOL-PHOSPHATE AMINOTRANSFERASE-RELATED"/>
    <property type="match status" value="1"/>
</dbReference>
<dbReference type="InterPro" id="IPR004838">
    <property type="entry name" value="NHTrfase_class1_PyrdxlP-BS"/>
</dbReference>
<dbReference type="EC" id="4.1.1.81" evidence="4"/>
<organism evidence="11 12">
    <name type="scientific">Neptunomonas phycophila</name>
    <dbReference type="NCBI Taxonomy" id="1572645"/>
    <lineage>
        <taxon>Bacteria</taxon>
        <taxon>Pseudomonadati</taxon>
        <taxon>Pseudomonadota</taxon>
        <taxon>Gammaproteobacteria</taxon>
        <taxon>Oceanospirillales</taxon>
        <taxon>Oceanospirillaceae</taxon>
        <taxon>Neptunomonas</taxon>
    </lineage>
</organism>
<dbReference type="InterPro" id="IPR015421">
    <property type="entry name" value="PyrdxlP-dep_Trfase_major"/>
</dbReference>
<evidence type="ECO:0000256" key="5">
    <source>
        <dbReference type="ARBA" id="ARBA00022573"/>
    </source>
</evidence>
<dbReference type="GO" id="GO:0009236">
    <property type="term" value="P:cobalamin biosynthetic process"/>
    <property type="evidence" value="ECO:0007669"/>
    <property type="project" value="UniProtKB-KW"/>
</dbReference>
<keyword evidence="6" id="KW-0663">Pyridoxal phosphate</keyword>
<accession>A0AAW7XDZ4</accession>
<dbReference type="PANTHER" id="PTHR42885:SF1">
    <property type="entry name" value="THREONINE-PHOSPHATE DECARBOXYLASE"/>
    <property type="match status" value="1"/>
</dbReference>
<comment type="function">
    <text evidence="2">Decarboxylates L-threonine-O-3-phosphate to yield (R)-1-amino-2-propanol O-2-phosphate, the precursor for the linkage between the nucleotide loop and the corrin ring in cobalamin.</text>
</comment>
<dbReference type="PROSITE" id="PS00105">
    <property type="entry name" value="AA_TRANSFER_CLASS_1"/>
    <property type="match status" value="1"/>
</dbReference>
<gene>
    <name evidence="11" type="primary">cobD</name>
    <name evidence="11" type="ORF">Q4490_02050</name>
</gene>
<dbReference type="Proteomes" id="UP001169862">
    <property type="component" value="Unassembled WGS sequence"/>
</dbReference>
<evidence type="ECO:0000256" key="3">
    <source>
        <dbReference type="ARBA" id="ARBA00004953"/>
    </source>
</evidence>
<dbReference type="Pfam" id="PF00155">
    <property type="entry name" value="Aminotran_1_2"/>
    <property type="match status" value="1"/>
</dbReference>
<evidence type="ECO:0000256" key="4">
    <source>
        <dbReference type="ARBA" id="ARBA00012285"/>
    </source>
</evidence>
<dbReference type="GO" id="GO:0048472">
    <property type="term" value="F:threonine-phosphate decarboxylase activity"/>
    <property type="evidence" value="ECO:0007669"/>
    <property type="project" value="UniProtKB-EC"/>
</dbReference>
<dbReference type="Gene3D" id="3.40.640.10">
    <property type="entry name" value="Type I PLP-dependent aspartate aminotransferase-like (Major domain)"/>
    <property type="match status" value="1"/>
</dbReference>
<dbReference type="RefSeq" id="WP_303548334.1">
    <property type="nucleotide sequence ID" value="NZ_JAUOPG010000001.1"/>
</dbReference>
<evidence type="ECO:0000256" key="9">
    <source>
        <dbReference type="ARBA" id="ARBA00048531"/>
    </source>
</evidence>
<comment type="catalytic activity">
    <reaction evidence="9">
        <text>O-phospho-L-threonine + H(+) = (R)-1-aminopropan-2-yl phosphate + CO2</text>
        <dbReference type="Rhea" id="RHEA:11492"/>
        <dbReference type="ChEBI" id="CHEBI:15378"/>
        <dbReference type="ChEBI" id="CHEBI:16526"/>
        <dbReference type="ChEBI" id="CHEBI:58563"/>
        <dbReference type="ChEBI" id="CHEBI:58675"/>
        <dbReference type="EC" id="4.1.1.81"/>
    </reaction>
</comment>
<keyword evidence="7 11" id="KW-0456">Lyase</keyword>
<dbReference type="InterPro" id="IPR015422">
    <property type="entry name" value="PyrdxlP-dep_Trfase_small"/>
</dbReference>
<comment type="cofactor">
    <cofactor evidence="1">
        <name>pyridoxal 5'-phosphate</name>
        <dbReference type="ChEBI" id="CHEBI:597326"/>
    </cofactor>
</comment>
<evidence type="ECO:0000256" key="1">
    <source>
        <dbReference type="ARBA" id="ARBA00001933"/>
    </source>
</evidence>
<dbReference type="InterPro" id="IPR005860">
    <property type="entry name" value="CobD"/>
</dbReference>
<comment type="caution">
    <text evidence="11">The sequence shown here is derived from an EMBL/GenBank/DDBJ whole genome shotgun (WGS) entry which is preliminary data.</text>
</comment>
<dbReference type="EMBL" id="JAUOPG010000001">
    <property type="protein sequence ID" value="MDO6452335.1"/>
    <property type="molecule type" value="Genomic_DNA"/>
</dbReference>
<sequence length="338" mass="38277">MLDSVFHGGDIRRASQEFDIALCDWLDLSTGINPYTYPLPDAPTSVWRNLPYDDYFLLVAAKRYYNTEHILPVAGSQQAIEIIPRLFSNAQSALKVAVLSPSYAEHTEQWSRYGHDVWPVSLDELESKLDVWDLIVVVRPNNPTTEMIVRDRIERWRQTLQQRSGIVIVDEAFMDAEPHHASLTCIQPEMPEGLIVLRSIGKFFGLAGIRLGFVVANPSYLNRLQGERGLWAVSGPALWAGQSCLSDELWQQEMRAHLNSQSILLSDLLERMHLPHARTPLFCYVPTASAEQIYRLLAQQGILIRLFEHIPAIRIGLPPNQAAAHRLEAALHDMTARI</sequence>
<dbReference type="InterPro" id="IPR015424">
    <property type="entry name" value="PyrdxlP-dep_Trfase"/>
</dbReference>
<dbReference type="Gene3D" id="3.90.1150.10">
    <property type="entry name" value="Aspartate Aminotransferase, domain 1"/>
    <property type="match status" value="1"/>
</dbReference>
<name>A0AAW7XDZ4_9GAMM</name>
<dbReference type="CDD" id="cd00609">
    <property type="entry name" value="AAT_like"/>
    <property type="match status" value="1"/>
</dbReference>
<evidence type="ECO:0000256" key="2">
    <source>
        <dbReference type="ARBA" id="ARBA00003444"/>
    </source>
</evidence>
<dbReference type="NCBIfam" id="TIGR01140">
    <property type="entry name" value="L_thr_O3P_dcar"/>
    <property type="match status" value="1"/>
</dbReference>
<keyword evidence="5" id="KW-0169">Cobalamin biosynthesis</keyword>
<evidence type="ECO:0000259" key="10">
    <source>
        <dbReference type="Pfam" id="PF00155"/>
    </source>
</evidence>
<dbReference type="SUPFAM" id="SSF53383">
    <property type="entry name" value="PLP-dependent transferases"/>
    <property type="match status" value="1"/>
</dbReference>
<evidence type="ECO:0000313" key="11">
    <source>
        <dbReference type="EMBL" id="MDO6452335.1"/>
    </source>
</evidence>
<reference evidence="11" key="1">
    <citation type="submission" date="2023-07" db="EMBL/GenBank/DDBJ databases">
        <title>Genome content predicts the carbon catabolic preferences of heterotrophic bacteria.</title>
        <authorList>
            <person name="Gralka M."/>
        </authorList>
    </citation>
    <scope>NUCLEOTIDE SEQUENCE</scope>
    <source>
        <strain evidence="11">I2M16</strain>
    </source>
</reference>
<protein>
    <recommendedName>
        <fullName evidence="4">threonine-phosphate decarboxylase</fullName>
        <ecNumber evidence="4">4.1.1.81</ecNumber>
    </recommendedName>
    <alternativeName>
        <fullName evidence="8">L-threonine-O-3-phosphate decarboxylase</fullName>
    </alternativeName>
</protein>
<evidence type="ECO:0000313" key="12">
    <source>
        <dbReference type="Proteomes" id="UP001169862"/>
    </source>
</evidence>
<dbReference type="GO" id="GO:0030170">
    <property type="term" value="F:pyridoxal phosphate binding"/>
    <property type="evidence" value="ECO:0007669"/>
    <property type="project" value="InterPro"/>
</dbReference>